<keyword evidence="11" id="KW-0378">Hydrolase</keyword>
<keyword evidence="8" id="KW-0963">Cytoplasm</keyword>
<organism evidence="19 20">
    <name type="scientific">Ilex paraguariensis</name>
    <name type="common">yerba mate</name>
    <dbReference type="NCBI Taxonomy" id="185542"/>
    <lineage>
        <taxon>Eukaryota</taxon>
        <taxon>Viridiplantae</taxon>
        <taxon>Streptophyta</taxon>
        <taxon>Embryophyta</taxon>
        <taxon>Tracheophyta</taxon>
        <taxon>Spermatophyta</taxon>
        <taxon>Magnoliopsida</taxon>
        <taxon>eudicotyledons</taxon>
        <taxon>Gunneridae</taxon>
        <taxon>Pentapetalae</taxon>
        <taxon>asterids</taxon>
        <taxon>campanulids</taxon>
        <taxon>Aquifoliales</taxon>
        <taxon>Aquifoliaceae</taxon>
        <taxon>Ilex</taxon>
    </lineage>
</organism>
<dbReference type="InterPro" id="IPR036397">
    <property type="entry name" value="RNaseH_sf"/>
</dbReference>
<accession>A0ABC8SQI7</accession>
<keyword evidence="16" id="KW-0539">Nucleus</keyword>
<reference evidence="19 20" key="1">
    <citation type="submission" date="2024-02" db="EMBL/GenBank/DDBJ databases">
        <authorList>
            <person name="Vignale AGUSTIN F."/>
            <person name="Sosa J E."/>
            <person name="Modenutti C."/>
        </authorList>
    </citation>
    <scope>NUCLEOTIDE SEQUENCE [LARGE SCALE GENOMIC DNA]</scope>
</reference>
<dbReference type="Proteomes" id="UP001642360">
    <property type="component" value="Unassembled WGS sequence"/>
</dbReference>
<evidence type="ECO:0000256" key="13">
    <source>
        <dbReference type="ARBA" id="ARBA00022884"/>
    </source>
</evidence>
<evidence type="ECO:0000256" key="4">
    <source>
        <dbReference type="ARBA" id="ARBA00004496"/>
    </source>
</evidence>
<feature type="transmembrane region" description="Helical" evidence="18">
    <location>
        <begin position="22"/>
        <end position="42"/>
    </location>
</feature>
<dbReference type="GO" id="GO:0005634">
    <property type="term" value="C:nucleus"/>
    <property type="evidence" value="ECO:0007669"/>
    <property type="project" value="UniProtKB-SubCell"/>
</dbReference>
<evidence type="ECO:0000256" key="8">
    <source>
        <dbReference type="ARBA" id="ARBA00022490"/>
    </source>
</evidence>
<keyword evidence="9" id="KW-0540">Nuclease</keyword>
<evidence type="ECO:0000256" key="9">
    <source>
        <dbReference type="ARBA" id="ARBA00022722"/>
    </source>
</evidence>
<evidence type="ECO:0000256" key="18">
    <source>
        <dbReference type="SAM" id="Phobius"/>
    </source>
</evidence>
<dbReference type="GO" id="GO:0004535">
    <property type="term" value="F:poly(A)-specific ribonuclease activity"/>
    <property type="evidence" value="ECO:0007669"/>
    <property type="project" value="UniProtKB-EC"/>
</dbReference>
<dbReference type="GO" id="GO:0046872">
    <property type="term" value="F:metal ion binding"/>
    <property type="evidence" value="ECO:0007669"/>
    <property type="project" value="UniProtKB-KW"/>
</dbReference>
<keyword evidence="14" id="KW-0805">Transcription regulation</keyword>
<comment type="function">
    <text evidence="17">Ubiquitous transcription factor required for a diverse set of processes. It is a component of the CCR4 complex involved in the control of gene expression.</text>
</comment>
<comment type="cofactor">
    <cofactor evidence="2">
        <name>a divalent metal cation</name>
        <dbReference type="ChEBI" id="CHEBI:60240"/>
    </cofactor>
</comment>
<keyword evidence="18" id="KW-0472">Membrane</keyword>
<keyword evidence="10" id="KW-0479">Metal-binding</keyword>
<protein>
    <recommendedName>
        <fullName evidence="7">poly(A)-specific ribonuclease</fullName>
        <ecNumber evidence="7">3.1.13.4</ecNumber>
    </recommendedName>
</protein>
<evidence type="ECO:0000256" key="1">
    <source>
        <dbReference type="ARBA" id="ARBA00001663"/>
    </source>
</evidence>
<dbReference type="Pfam" id="PF04857">
    <property type="entry name" value="CAF1"/>
    <property type="match status" value="2"/>
</dbReference>
<evidence type="ECO:0000256" key="15">
    <source>
        <dbReference type="ARBA" id="ARBA00023163"/>
    </source>
</evidence>
<keyword evidence="12" id="KW-0269">Exonuclease</keyword>
<comment type="subunit">
    <text evidence="6">Component of the CCR4-NOT complex, at least composed of CRR4 and CAF1 proteins.</text>
</comment>
<evidence type="ECO:0000313" key="19">
    <source>
        <dbReference type="EMBL" id="CAK9157449.1"/>
    </source>
</evidence>
<keyword evidence="18" id="KW-0812">Transmembrane</keyword>
<proteinExistence type="inferred from homology"/>
<dbReference type="InterPro" id="IPR039637">
    <property type="entry name" value="CNOT7/CNOT8/Pop2"/>
</dbReference>
<evidence type="ECO:0000256" key="12">
    <source>
        <dbReference type="ARBA" id="ARBA00022839"/>
    </source>
</evidence>
<comment type="catalytic activity">
    <reaction evidence="1">
        <text>Exonucleolytic cleavage of poly(A) to 5'-AMP.</text>
        <dbReference type="EC" id="3.1.13.4"/>
    </reaction>
</comment>
<dbReference type="GO" id="GO:0003723">
    <property type="term" value="F:RNA binding"/>
    <property type="evidence" value="ECO:0007669"/>
    <property type="project" value="UniProtKB-KW"/>
</dbReference>
<keyword evidence="15" id="KW-0804">Transcription</keyword>
<evidence type="ECO:0000256" key="3">
    <source>
        <dbReference type="ARBA" id="ARBA00004123"/>
    </source>
</evidence>
<evidence type="ECO:0000256" key="14">
    <source>
        <dbReference type="ARBA" id="ARBA00023015"/>
    </source>
</evidence>
<dbReference type="InterPro" id="IPR012337">
    <property type="entry name" value="RNaseH-like_sf"/>
</dbReference>
<dbReference type="EC" id="3.1.13.4" evidence="7"/>
<evidence type="ECO:0000256" key="11">
    <source>
        <dbReference type="ARBA" id="ARBA00022801"/>
    </source>
</evidence>
<dbReference type="EMBL" id="CAUOFW020003003">
    <property type="protein sequence ID" value="CAK9157449.1"/>
    <property type="molecule type" value="Genomic_DNA"/>
</dbReference>
<keyword evidence="13" id="KW-0694">RNA-binding</keyword>
<name>A0ABC8SQI7_9AQUA</name>
<comment type="subcellular location">
    <subcellularLocation>
        <location evidence="4">Cytoplasm</location>
    </subcellularLocation>
    <subcellularLocation>
        <location evidence="3">Nucleus</location>
    </subcellularLocation>
</comment>
<evidence type="ECO:0000256" key="6">
    <source>
        <dbReference type="ARBA" id="ARBA00011757"/>
    </source>
</evidence>
<evidence type="ECO:0000256" key="10">
    <source>
        <dbReference type="ARBA" id="ARBA00022723"/>
    </source>
</evidence>
<evidence type="ECO:0000256" key="7">
    <source>
        <dbReference type="ARBA" id="ARBA00012161"/>
    </source>
</evidence>
<dbReference type="GO" id="GO:0005737">
    <property type="term" value="C:cytoplasm"/>
    <property type="evidence" value="ECO:0007669"/>
    <property type="project" value="UniProtKB-SubCell"/>
</dbReference>
<dbReference type="InterPro" id="IPR006941">
    <property type="entry name" value="RNase_CAF1"/>
</dbReference>
<keyword evidence="20" id="KW-1185">Reference proteome</keyword>
<dbReference type="AlphaFoldDB" id="A0ABC8SQI7"/>
<dbReference type="SUPFAM" id="SSF53098">
    <property type="entry name" value="Ribonuclease H-like"/>
    <property type="match status" value="1"/>
</dbReference>
<evidence type="ECO:0000256" key="5">
    <source>
        <dbReference type="ARBA" id="ARBA00008372"/>
    </source>
</evidence>
<comment type="similarity">
    <text evidence="5">Belongs to the CAF1 family.</text>
</comment>
<comment type="caution">
    <text evidence="19">The sequence shown here is derived from an EMBL/GenBank/DDBJ whole genome shotgun (WGS) entry which is preliminary data.</text>
</comment>
<dbReference type="Gene3D" id="3.30.420.10">
    <property type="entry name" value="Ribonuclease H-like superfamily/Ribonuclease H"/>
    <property type="match status" value="1"/>
</dbReference>
<sequence>MTVDPFLYEFCFSITLDYFTGFYLKLVFFLIRLYLYSVVFSCSSEMSLFAKSDLIEIRDVWSDNLEKELTTIGDIVDRFPYIAMDTEFPGIVLEPVGCNDLTFKYQHMKVNIDILKLIQIGFTFFDEQGNLPPRGIDNKYCIWQFNFREFNPAEDVYFSDSIELLRGSGIDFKTNNEKGIHVSQFSQLLTTSGAVLNNKMTWVGFHSANDFGFLVKLLSGKNMPDTQTEFFELINTYFPVIYDIKHIIRYRNDLHGGLSKLAESLGIERVGVSHQAGSDSLVTAGIFKKLKDSYFTESHSLDKYAGVLYGLEVRD</sequence>
<evidence type="ECO:0000256" key="16">
    <source>
        <dbReference type="ARBA" id="ARBA00023242"/>
    </source>
</evidence>
<evidence type="ECO:0000256" key="2">
    <source>
        <dbReference type="ARBA" id="ARBA00001968"/>
    </source>
</evidence>
<evidence type="ECO:0000256" key="17">
    <source>
        <dbReference type="ARBA" id="ARBA00025148"/>
    </source>
</evidence>
<gene>
    <name evidence="19" type="ORF">ILEXP_LOCUS26008</name>
</gene>
<evidence type="ECO:0000313" key="20">
    <source>
        <dbReference type="Proteomes" id="UP001642360"/>
    </source>
</evidence>
<keyword evidence="18" id="KW-1133">Transmembrane helix</keyword>
<dbReference type="PANTHER" id="PTHR10797">
    <property type="entry name" value="CCR4-NOT TRANSCRIPTION COMPLEX SUBUNIT"/>
    <property type="match status" value="1"/>
</dbReference>